<gene>
    <name evidence="1" type="ORF">IE53DRAFT_372305</name>
</gene>
<keyword evidence="2" id="KW-1185">Reference proteome</keyword>
<dbReference type="Proteomes" id="UP000245626">
    <property type="component" value="Unassembled WGS sequence"/>
</dbReference>
<organism evidence="1 2">
    <name type="scientific">Violaceomyces palustris</name>
    <dbReference type="NCBI Taxonomy" id="1673888"/>
    <lineage>
        <taxon>Eukaryota</taxon>
        <taxon>Fungi</taxon>
        <taxon>Dikarya</taxon>
        <taxon>Basidiomycota</taxon>
        <taxon>Ustilaginomycotina</taxon>
        <taxon>Ustilaginomycetes</taxon>
        <taxon>Violaceomycetales</taxon>
        <taxon>Violaceomycetaceae</taxon>
        <taxon>Violaceomyces</taxon>
    </lineage>
</organism>
<reference evidence="1 2" key="1">
    <citation type="journal article" date="2018" name="Mol. Biol. Evol.">
        <title>Broad Genomic Sampling Reveals a Smut Pathogenic Ancestry of the Fungal Clade Ustilaginomycotina.</title>
        <authorList>
            <person name="Kijpornyongpan T."/>
            <person name="Mondo S.J."/>
            <person name="Barry K."/>
            <person name="Sandor L."/>
            <person name="Lee J."/>
            <person name="Lipzen A."/>
            <person name="Pangilinan J."/>
            <person name="LaButti K."/>
            <person name="Hainaut M."/>
            <person name="Henrissat B."/>
            <person name="Grigoriev I.V."/>
            <person name="Spatafora J.W."/>
            <person name="Aime M.C."/>
        </authorList>
    </citation>
    <scope>NUCLEOTIDE SEQUENCE [LARGE SCALE GENOMIC DNA]</scope>
    <source>
        <strain evidence="1 2">SA 807</strain>
    </source>
</reference>
<evidence type="ECO:0000313" key="1">
    <source>
        <dbReference type="EMBL" id="PWN46520.1"/>
    </source>
</evidence>
<evidence type="ECO:0000313" key="2">
    <source>
        <dbReference type="Proteomes" id="UP000245626"/>
    </source>
</evidence>
<name>A0ACD0NL60_9BASI</name>
<sequence length="348" mass="38496">MRPEQIERTFVWIIKKFDAPDTPLLRAYIAHKFFKPGQTTCRPLTAVEILHLPVDFFAGFPAWAADSIHPSEDPVVVPVAGQDEPGPSRLAPPAGNADLSFNMAYPNNALEDPRAKRIDRRQISGPASGPQKDDPRPKTSEGLPSKASALATPARPQRPIIPPSPRSLKVSMRENVIRRWIPCARCVKFNRLCLPPAAGDTKQVRCQACQEDRSHPACSTGRLLFGKQNRINVRPGRSSDQAIVLSSDEDFEILSDPPSPRPPRRPSRQDLEEDGELPALDSRSPPTNVVPSRSASPLPAVAPADLQGRLARVPDEEFVDLLVNRLRGIPREHLAELIAKKNKRDRTQ</sequence>
<accession>A0ACD0NL60</accession>
<dbReference type="EMBL" id="KZ820947">
    <property type="protein sequence ID" value="PWN46520.1"/>
    <property type="molecule type" value="Genomic_DNA"/>
</dbReference>
<protein>
    <submittedName>
        <fullName evidence="1">Uncharacterized protein</fullName>
    </submittedName>
</protein>
<proteinExistence type="predicted"/>